<dbReference type="HOGENOM" id="CLU_080981_1_0_9"/>
<protein>
    <recommendedName>
        <fullName evidence="3">DUF3793 domain-containing protein</fullName>
    </recommendedName>
</protein>
<name>E0NLE2_9FIRM</name>
<dbReference type="STRING" id="862517.HMPREF9225_0981"/>
<dbReference type="Proteomes" id="UP000003280">
    <property type="component" value="Unassembled WGS sequence"/>
</dbReference>
<dbReference type="InterPro" id="IPR024523">
    <property type="entry name" value="DUF3793"/>
</dbReference>
<dbReference type="eggNOG" id="ENOG5032SGE">
    <property type="taxonomic scope" value="Bacteria"/>
</dbReference>
<proteinExistence type="predicted"/>
<evidence type="ECO:0000313" key="2">
    <source>
        <dbReference type="Proteomes" id="UP000003280"/>
    </source>
</evidence>
<dbReference type="EMBL" id="AEEH01000039">
    <property type="protein sequence ID" value="EFM25332.1"/>
    <property type="molecule type" value="Genomic_DNA"/>
</dbReference>
<evidence type="ECO:0000313" key="1">
    <source>
        <dbReference type="EMBL" id="EFM25332.1"/>
    </source>
</evidence>
<accession>E0NLE2</accession>
<dbReference type="OrthoDB" id="5393676at2"/>
<reference evidence="1 2" key="1">
    <citation type="submission" date="2010-07" db="EMBL/GenBank/DDBJ databases">
        <authorList>
            <person name="Muzny D."/>
            <person name="Qin X."/>
            <person name="Deng J."/>
            <person name="Jiang H."/>
            <person name="Liu Y."/>
            <person name="Qu J."/>
            <person name="Song X.-Z."/>
            <person name="Zhang L."/>
            <person name="Thornton R."/>
            <person name="Coyle M."/>
            <person name="Francisco L."/>
            <person name="Jackson L."/>
            <person name="Javaid M."/>
            <person name="Korchina V."/>
            <person name="Kovar C."/>
            <person name="Mata R."/>
            <person name="Mathew T."/>
            <person name="Ngo R."/>
            <person name="Nguyen L."/>
            <person name="Nguyen N."/>
            <person name="Okwuonu G."/>
            <person name="Ongeri F."/>
            <person name="Pham C."/>
            <person name="Simmons D."/>
            <person name="Wilczek-Boney K."/>
            <person name="Hale W."/>
            <person name="Jakkamsetti A."/>
            <person name="Pham P."/>
            <person name="Ruth R."/>
            <person name="San Lucas F."/>
            <person name="Warren J."/>
            <person name="Zhang J."/>
            <person name="Zhao Z."/>
            <person name="Zhou C."/>
            <person name="Zhu D."/>
            <person name="Lee S."/>
            <person name="Bess C."/>
            <person name="Blankenburg K."/>
            <person name="Forbes L."/>
            <person name="Fu Q."/>
            <person name="Gubbala S."/>
            <person name="Hirani K."/>
            <person name="Jayaseelan J.C."/>
            <person name="Lara F."/>
            <person name="Munidasa M."/>
            <person name="Palculict T."/>
            <person name="Patil S."/>
            <person name="Pu L.-L."/>
            <person name="Saada N."/>
            <person name="Tang L."/>
            <person name="Weissenberger G."/>
            <person name="Zhu Y."/>
            <person name="Hemphill L."/>
            <person name="Shang Y."/>
            <person name="Youmans B."/>
            <person name="Ayvaz T."/>
            <person name="Ross M."/>
            <person name="Santibanez J."/>
            <person name="Aqrawi P."/>
            <person name="Gross S."/>
            <person name="Joshi V."/>
            <person name="Fowler G."/>
            <person name="Nazareth L."/>
            <person name="Reid J."/>
            <person name="Worley K."/>
            <person name="Petrosino J."/>
            <person name="Highlander S."/>
            <person name="Gibbs R."/>
        </authorList>
    </citation>
    <scope>NUCLEOTIDE SEQUENCE [LARGE SCALE GENOMIC DNA]</scope>
    <source>
        <strain evidence="1 2">ATCC BAA-1640</strain>
    </source>
</reference>
<sequence length="201" mass="24017">MQDKLTDFKISGNITIEFYKKIRTLPNLDYLNSLVKMSIAPTLYEKKVGTLMTIREDDKSSLSTWKTYKDELAAALKVQYIELKDEKNYTVILFYDKRYLEATLKQERVKKFLKSIGYENSHQINHYLLKLKDRFREQVPDEVGIFLGYHFEDVVDFYFNSGKACLVCGYWKCFNNKNRALYDFKRYNLAKENYMKSLLYQ</sequence>
<dbReference type="Pfam" id="PF12672">
    <property type="entry name" value="DUF3793"/>
    <property type="match status" value="1"/>
</dbReference>
<organism evidence="1 2">
    <name type="scientific">Peptoniphilus duerdenii ATCC BAA-1640</name>
    <dbReference type="NCBI Taxonomy" id="862517"/>
    <lineage>
        <taxon>Bacteria</taxon>
        <taxon>Bacillati</taxon>
        <taxon>Bacillota</taxon>
        <taxon>Tissierellia</taxon>
        <taxon>Tissierellales</taxon>
        <taxon>Peptoniphilaceae</taxon>
        <taxon>Peptoniphilus</taxon>
    </lineage>
</organism>
<dbReference type="AlphaFoldDB" id="E0NLE2"/>
<gene>
    <name evidence="1" type="ORF">HMPREF9225_0981</name>
</gene>
<evidence type="ECO:0008006" key="3">
    <source>
        <dbReference type="Google" id="ProtNLM"/>
    </source>
</evidence>
<keyword evidence="2" id="KW-1185">Reference proteome</keyword>
<comment type="caution">
    <text evidence="1">The sequence shown here is derived from an EMBL/GenBank/DDBJ whole genome shotgun (WGS) entry which is preliminary data.</text>
</comment>
<dbReference type="RefSeq" id="WP_008901795.1">
    <property type="nucleotide sequence ID" value="NZ_GL397071.1"/>
</dbReference>